<keyword evidence="3" id="KW-0119">Carbohydrate metabolism</keyword>
<dbReference type="EMBL" id="CAJVPI010000499">
    <property type="protein sequence ID" value="CAG8542750.1"/>
    <property type="molecule type" value="Genomic_DNA"/>
</dbReference>
<dbReference type="Proteomes" id="UP000789739">
    <property type="component" value="Unassembled WGS sequence"/>
</dbReference>
<sequence>MAQAVSSNLAASNVSDHIIWRKWILRCFAVTLCILFWNITVYNSNEETTDDFDKKVQIIDTQPASVDIDNYMTEEQINLKYCGSPVCQFMLPIYVAEQESRARLHVRSLTILAQETGRVLVLPNVENALIGTCQTYSFDYYYSIEAMRQSSPNITFITQSQFLSWNQEMKAIKARIPTVEVVKLNNTHRNGQDRIVSEQINLEAYKQYNCLEPFDYLSYKDIQETDITVFSLIARKPTEEQVVTAVAVAQFVINSLRLIQSDVIFMHYNFYRFTCLQVQHLPAPLQYADHLIERAKTVSTFLHPYIGIHWRMETANPEKLVNCSIQLIEYIQRIKEEKGIRNIYFATDYPIDGGDTHSGTFLELTKDHHRAAKMLANNLDFYTWQRLNASLFPFKNDKFVAIGKKPVNKEGLGVLAIWDKLVLMHANWFVSGPPGCCRITSSYTAQVVKARGVFVEDQEISSGEPPKDALLNLWDTW</sequence>
<dbReference type="AlphaFoldDB" id="A0A9N9ARX8"/>
<keyword evidence="1" id="KW-0808">Transferase</keyword>
<dbReference type="GO" id="GO:0046922">
    <property type="term" value="F:peptide-O-fucosyltransferase activity"/>
    <property type="evidence" value="ECO:0007669"/>
    <property type="project" value="InterPro"/>
</dbReference>
<dbReference type="GO" id="GO:0006004">
    <property type="term" value="P:fucose metabolic process"/>
    <property type="evidence" value="ECO:0007669"/>
    <property type="project" value="UniProtKB-KW"/>
</dbReference>
<evidence type="ECO:0000256" key="2">
    <source>
        <dbReference type="ARBA" id="ARBA00023253"/>
    </source>
</evidence>
<evidence type="ECO:0000313" key="5">
    <source>
        <dbReference type="Proteomes" id="UP000789739"/>
    </source>
</evidence>
<organism evidence="4 5">
    <name type="scientific">Paraglomus brasilianum</name>
    <dbReference type="NCBI Taxonomy" id="144538"/>
    <lineage>
        <taxon>Eukaryota</taxon>
        <taxon>Fungi</taxon>
        <taxon>Fungi incertae sedis</taxon>
        <taxon>Mucoromycota</taxon>
        <taxon>Glomeromycotina</taxon>
        <taxon>Glomeromycetes</taxon>
        <taxon>Paraglomerales</taxon>
        <taxon>Paraglomeraceae</taxon>
        <taxon>Paraglomus</taxon>
    </lineage>
</organism>
<keyword evidence="2" id="KW-0294">Fucose metabolism</keyword>
<accession>A0A9N9ARX8</accession>
<dbReference type="Gene3D" id="3.40.50.11350">
    <property type="match status" value="1"/>
</dbReference>
<dbReference type="OrthoDB" id="2020419at2759"/>
<keyword evidence="5" id="KW-1185">Reference proteome</keyword>
<protein>
    <submittedName>
        <fullName evidence="4">8785_t:CDS:1</fullName>
    </submittedName>
</protein>
<reference evidence="4" key="1">
    <citation type="submission" date="2021-06" db="EMBL/GenBank/DDBJ databases">
        <authorList>
            <person name="Kallberg Y."/>
            <person name="Tangrot J."/>
            <person name="Rosling A."/>
        </authorList>
    </citation>
    <scope>NUCLEOTIDE SEQUENCE</scope>
    <source>
        <strain evidence="4">BR232B</strain>
    </source>
</reference>
<comment type="caution">
    <text evidence="4">The sequence shown here is derived from an EMBL/GenBank/DDBJ whole genome shotgun (WGS) entry which is preliminary data.</text>
</comment>
<evidence type="ECO:0000313" key="4">
    <source>
        <dbReference type="EMBL" id="CAG8542750.1"/>
    </source>
</evidence>
<dbReference type="PANTHER" id="PTHR13398">
    <property type="entry name" value="GDP-FUCOSE PROTEIN O-FUCOSYLTRANSFERASE 2"/>
    <property type="match status" value="1"/>
</dbReference>
<dbReference type="PANTHER" id="PTHR13398:SF0">
    <property type="entry name" value="GDP-FUCOSE PROTEIN O-FUCOSYLTRANSFERASE 2"/>
    <property type="match status" value="1"/>
</dbReference>
<gene>
    <name evidence="4" type="ORF">PBRASI_LOCUS4673</name>
</gene>
<name>A0A9N9ARX8_9GLOM</name>
<evidence type="ECO:0000256" key="1">
    <source>
        <dbReference type="ARBA" id="ARBA00022679"/>
    </source>
</evidence>
<dbReference type="InterPro" id="IPR045130">
    <property type="entry name" value="OFUT2-like"/>
</dbReference>
<proteinExistence type="predicted"/>
<evidence type="ECO:0000256" key="3">
    <source>
        <dbReference type="ARBA" id="ARBA00023277"/>
    </source>
</evidence>